<evidence type="ECO:0000256" key="1">
    <source>
        <dbReference type="ARBA" id="ARBA00022729"/>
    </source>
</evidence>
<organism evidence="3 4">
    <name type="scientific">Neorhodopirellula lusitana</name>
    <dbReference type="NCBI Taxonomy" id="445327"/>
    <lineage>
        <taxon>Bacteria</taxon>
        <taxon>Pseudomonadati</taxon>
        <taxon>Planctomycetota</taxon>
        <taxon>Planctomycetia</taxon>
        <taxon>Pirellulales</taxon>
        <taxon>Pirellulaceae</taxon>
        <taxon>Neorhodopirellula</taxon>
    </lineage>
</organism>
<dbReference type="Gene3D" id="3.40.50.1820">
    <property type="entry name" value="alpha/beta hydrolase"/>
    <property type="match status" value="1"/>
</dbReference>
<dbReference type="EMBL" id="FXUG01000015">
    <property type="protein sequence ID" value="SMP72681.1"/>
    <property type="molecule type" value="Genomic_DNA"/>
</dbReference>
<accession>A0ABY1QJ16</accession>
<comment type="caution">
    <text evidence="3">The sequence shown here is derived from an EMBL/GenBank/DDBJ whole genome shotgun (WGS) entry which is preliminary data.</text>
</comment>
<dbReference type="InterPro" id="IPR029058">
    <property type="entry name" value="AB_hydrolase_fold"/>
</dbReference>
<keyword evidence="2 3" id="KW-0378">Hydrolase</keyword>
<dbReference type="PANTHER" id="PTHR43037">
    <property type="entry name" value="UNNAMED PRODUCT-RELATED"/>
    <property type="match status" value="1"/>
</dbReference>
<dbReference type="GO" id="GO:0016787">
    <property type="term" value="F:hydrolase activity"/>
    <property type="evidence" value="ECO:0007669"/>
    <property type="project" value="UniProtKB-KW"/>
</dbReference>
<gene>
    <name evidence="3" type="ORF">SAMN06265222_115123</name>
</gene>
<protein>
    <submittedName>
        <fullName evidence="3">Alpha/beta hydrolase fold</fullName>
    </submittedName>
</protein>
<proteinExistence type="predicted"/>
<reference evidence="3 4" key="1">
    <citation type="submission" date="2017-05" db="EMBL/GenBank/DDBJ databases">
        <authorList>
            <person name="Varghese N."/>
            <person name="Submissions S."/>
        </authorList>
    </citation>
    <scope>NUCLEOTIDE SEQUENCE [LARGE SCALE GENOMIC DNA]</scope>
    <source>
        <strain evidence="3 4">DSM 25457</strain>
    </source>
</reference>
<evidence type="ECO:0000313" key="3">
    <source>
        <dbReference type="EMBL" id="SMP72681.1"/>
    </source>
</evidence>
<keyword evidence="1" id="KW-0732">Signal</keyword>
<evidence type="ECO:0000256" key="2">
    <source>
        <dbReference type="ARBA" id="ARBA00022801"/>
    </source>
</evidence>
<name>A0ABY1QJ16_9BACT</name>
<dbReference type="SUPFAM" id="SSF53474">
    <property type="entry name" value="alpha/beta-Hydrolases"/>
    <property type="match status" value="1"/>
</dbReference>
<keyword evidence="4" id="KW-1185">Reference proteome</keyword>
<evidence type="ECO:0000313" key="4">
    <source>
        <dbReference type="Proteomes" id="UP001158067"/>
    </source>
</evidence>
<dbReference type="InterPro" id="IPR050955">
    <property type="entry name" value="Plant_Biomass_Hydrol_Est"/>
</dbReference>
<dbReference type="PANTHER" id="PTHR43037:SF5">
    <property type="entry name" value="FERULOYL ESTERASE"/>
    <property type="match status" value="1"/>
</dbReference>
<dbReference type="Proteomes" id="UP001158067">
    <property type="component" value="Unassembled WGS sequence"/>
</dbReference>
<sequence length="434" mass="48315">MRPLFVDPTGAMLSGVMIAVFATAVNLTIQPSSVVASDTTPGKSNDDSAAAVEAFDTFLNQEQADSVATVTEQPWSKFALTREDVERVREMLVRSRNDLLRRTRAAEMKNRALVHGDYKMPFDYRVFGEMPANGRSLYISLHGGGGAPKAVNDRQWENQKRLYQPDEGVYVAPRAPTDTWNLWHQKHLDPLLVRLIENMVAFENVNPNRVYVMGYSAGGDGVYQLAPRMSDRWAAAAMMAGHPNEATPLGLRNVPFALQVGGKDAAYKRNRIAADWKTRLAQLREADPQGYEHFVKIYPNKGHWMDREDAVALPWMAKHTRNATPTKIAWVQDDVLHDRFYWLGVDEADAKAKAVLRASVDGQTISLESTDVRDVHVFLDDGFIDLDQPIKIMAGGQTLFGGRVQRTIGSLARTFDDRGDAQLAFPSSVSVSLP</sequence>
<dbReference type="RefSeq" id="WP_283434643.1">
    <property type="nucleotide sequence ID" value="NZ_FXUG01000015.1"/>
</dbReference>